<feature type="region of interest" description="Disordered" evidence="1">
    <location>
        <begin position="586"/>
        <end position="643"/>
    </location>
</feature>
<keyword evidence="2" id="KW-1133">Transmembrane helix</keyword>
<feature type="compositionally biased region" description="Pro residues" evidence="1">
    <location>
        <begin position="594"/>
        <end position="606"/>
    </location>
</feature>
<dbReference type="InterPro" id="IPR036465">
    <property type="entry name" value="vWFA_dom_sf"/>
</dbReference>
<dbReference type="OrthoDB" id="4318225at2"/>
<evidence type="ECO:0000313" key="4">
    <source>
        <dbReference type="EMBL" id="AQP44731.1"/>
    </source>
</evidence>
<dbReference type="Gene3D" id="3.40.50.410">
    <property type="entry name" value="von Willebrand factor, type A domain"/>
    <property type="match status" value="1"/>
</dbReference>
<evidence type="ECO:0000256" key="3">
    <source>
        <dbReference type="SAM" id="SignalP"/>
    </source>
</evidence>
<keyword evidence="3" id="KW-0732">Signal</keyword>
<dbReference type="PROSITE" id="PS50234">
    <property type="entry name" value="VWFA"/>
    <property type="match status" value="1"/>
</dbReference>
<feature type="chain" id="PRO_5014544461" evidence="3">
    <location>
        <begin position="27"/>
        <end position="667"/>
    </location>
</feature>
<evidence type="ECO:0000256" key="1">
    <source>
        <dbReference type="SAM" id="MobiDB-lite"/>
    </source>
</evidence>
<evidence type="ECO:0000313" key="5">
    <source>
        <dbReference type="Proteomes" id="UP000188324"/>
    </source>
</evidence>
<dbReference type="AlphaFoldDB" id="A0A1Q2CF47"/>
<dbReference type="EMBL" id="CP019605">
    <property type="protein sequence ID" value="AQP44731.1"/>
    <property type="molecule type" value="Genomic_DNA"/>
</dbReference>
<organism evidence="4 5">
    <name type="scientific">Tessaracoccus flavus</name>
    <dbReference type="NCBI Taxonomy" id="1610493"/>
    <lineage>
        <taxon>Bacteria</taxon>
        <taxon>Bacillati</taxon>
        <taxon>Actinomycetota</taxon>
        <taxon>Actinomycetes</taxon>
        <taxon>Propionibacteriales</taxon>
        <taxon>Propionibacteriaceae</taxon>
        <taxon>Tessaracoccus</taxon>
    </lineage>
</organism>
<feature type="signal peptide" evidence="3">
    <location>
        <begin position="1"/>
        <end position="26"/>
    </location>
</feature>
<name>A0A1Q2CF47_9ACTN</name>
<dbReference type="InterPro" id="IPR002035">
    <property type="entry name" value="VWF_A"/>
</dbReference>
<dbReference type="Pfam" id="PF13519">
    <property type="entry name" value="VWA_2"/>
    <property type="match status" value="1"/>
</dbReference>
<dbReference type="STRING" id="1610493.RPIT_07865"/>
<protein>
    <submittedName>
        <fullName evidence="4">Uncharacterized protein</fullName>
    </submittedName>
</protein>
<sequence>MPRLRHLTAATPALAIAAAGALPSVADETALPEQTKVVLVLDASASMNEPDPSGVTKLEAAKTALIGALGSLPEDADVGLRVYGATVDGPGRTPAECADSQLVHPIEPLDEQGLTTAIRSFNAVGETPIAFALQEAATDLGTEGKRHIILVSDGEERCVPDPCVAVQDIIDAGIGLQIDTVGFGVGGVAREQLTCIAEAGGGTYYDAADAGTLTTTLSTLSTRTARPFTIQGTPVEGSPTPEGAPLLEVGQYVDVAASSTQGMTTKYYRVPRTQPGSTIRVSMVGRMPAAPDGMNRGRWDWRLSTPDGLECSSRWALASDTQRQGVIAAGTVMAVQLDPRAQQPDARAQACAEADELVYEVKRGNARTAVTTDVEIRVMEEAPAADAESLPDGVASVPRDNSDQLTSPASGAPVSVVGGASFNDALAIEPGTYVTDLVPGEVVLFKTRVDWGQEAIFAIDGPDPAFAPLQGLHSLDWLNVPGNVYAPDFSQMDSQELLRAGMYRMVNGRLELTSRPDINQVPQVNFRNRWDSPRMYFRNSNGFSMAGDYYFAVGLGELRDGELRGVPVPIRFSIAVTGDVQGVPEYAEADVEPSPSPAAEPTPNPEPTQETTESATATETPSEAGDDATEGSTTDAEPSGSALPLVGGALLAVGAVGAGVYAVLRRR</sequence>
<reference evidence="4 5" key="1">
    <citation type="journal article" date="2016" name="Int. J. Syst. Evol. Microbiol.">
        <title>Tessaracoccus flavus sp. nov., isolated from the drainage system of a lindane-producing factory.</title>
        <authorList>
            <person name="Kumari R."/>
            <person name="Singh P."/>
            <person name="Schumann P."/>
            <person name="Lal R."/>
        </authorList>
    </citation>
    <scope>NUCLEOTIDE SEQUENCE [LARGE SCALE GENOMIC DNA]</scope>
    <source>
        <strain evidence="4 5">RP1T</strain>
    </source>
</reference>
<feature type="transmembrane region" description="Helical" evidence="2">
    <location>
        <begin position="642"/>
        <end position="664"/>
    </location>
</feature>
<feature type="compositionally biased region" description="Low complexity" evidence="1">
    <location>
        <begin position="607"/>
        <end position="623"/>
    </location>
</feature>
<dbReference type="SUPFAM" id="SSF53300">
    <property type="entry name" value="vWA-like"/>
    <property type="match status" value="1"/>
</dbReference>
<dbReference type="Proteomes" id="UP000188324">
    <property type="component" value="Chromosome"/>
</dbReference>
<dbReference type="KEGG" id="tfl:RPIT_07865"/>
<dbReference type="SMART" id="SM00327">
    <property type="entry name" value="VWA"/>
    <property type="match status" value="1"/>
</dbReference>
<keyword evidence="2" id="KW-0472">Membrane</keyword>
<dbReference type="RefSeq" id="WP_077342088.1">
    <property type="nucleotide sequence ID" value="NZ_CP019605.1"/>
</dbReference>
<keyword evidence="2" id="KW-0812">Transmembrane</keyword>
<gene>
    <name evidence="4" type="ORF">RPIT_07865</name>
</gene>
<keyword evidence="5" id="KW-1185">Reference proteome</keyword>
<feature type="region of interest" description="Disordered" evidence="1">
    <location>
        <begin position="382"/>
        <end position="410"/>
    </location>
</feature>
<accession>A0A1Q2CF47</accession>
<proteinExistence type="predicted"/>
<evidence type="ECO:0000256" key="2">
    <source>
        <dbReference type="SAM" id="Phobius"/>
    </source>
</evidence>